<dbReference type="InterPro" id="IPR021109">
    <property type="entry name" value="Peptidase_aspartic_dom_sf"/>
</dbReference>
<gene>
    <name evidence="1" type="ORF">PHYSODRAFT_433354</name>
</gene>
<feature type="non-terminal residue" evidence="1">
    <location>
        <position position="1"/>
    </location>
</feature>
<dbReference type="AlphaFoldDB" id="G5A009"/>
<evidence type="ECO:0000313" key="1">
    <source>
        <dbReference type="EMBL" id="EGZ10451.1"/>
    </source>
</evidence>
<dbReference type="KEGG" id="psoj:PHYSODRAFT_433354"/>
<sequence length="204" mass="21771">RRRKLGLRPVDFGDEDDERVVPEGKRVIGSVGGIEALAGGFIGDVPTEMLIDTGAIASLVDKKVLKWLGRSAETLRPYTGGLDSVTGHEVQIKGVIDLPVTLGSLEKLLPFALFRAVIDMEAQTMTLKDTDEVIPLGETRVEESYSASVAATVRLEPGSQTLVRSRVRGGARQGSVVLVEGLAGGEASLRVARALCTVHQEQVL</sequence>
<evidence type="ECO:0000313" key="2">
    <source>
        <dbReference type="Proteomes" id="UP000002640"/>
    </source>
</evidence>
<keyword evidence="2" id="KW-1185">Reference proteome</keyword>
<evidence type="ECO:0008006" key="3">
    <source>
        <dbReference type="Google" id="ProtNLM"/>
    </source>
</evidence>
<dbReference type="GeneID" id="20652370"/>
<dbReference type="SUPFAM" id="SSF50630">
    <property type="entry name" value="Acid proteases"/>
    <property type="match status" value="1"/>
</dbReference>
<name>G5A009_PHYSP</name>
<reference evidence="1 2" key="1">
    <citation type="journal article" date="2006" name="Science">
        <title>Phytophthora genome sequences uncover evolutionary origins and mechanisms of pathogenesis.</title>
        <authorList>
            <person name="Tyler B.M."/>
            <person name="Tripathy S."/>
            <person name="Zhang X."/>
            <person name="Dehal P."/>
            <person name="Jiang R.H."/>
            <person name="Aerts A."/>
            <person name="Arredondo F.D."/>
            <person name="Baxter L."/>
            <person name="Bensasson D."/>
            <person name="Beynon J.L."/>
            <person name="Chapman J."/>
            <person name="Damasceno C.M."/>
            <person name="Dorrance A.E."/>
            <person name="Dou D."/>
            <person name="Dickerman A.W."/>
            <person name="Dubchak I.L."/>
            <person name="Garbelotto M."/>
            <person name="Gijzen M."/>
            <person name="Gordon S.G."/>
            <person name="Govers F."/>
            <person name="Grunwald N.J."/>
            <person name="Huang W."/>
            <person name="Ivors K.L."/>
            <person name="Jones R.W."/>
            <person name="Kamoun S."/>
            <person name="Krampis K."/>
            <person name="Lamour K.H."/>
            <person name="Lee M.K."/>
            <person name="McDonald W.H."/>
            <person name="Medina M."/>
            <person name="Meijer H.J."/>
            <person name="Nordberg E.K."/>
            <person name="Maclean D.J."/>
            <person name="Ospina-Giraldo M.D."/>
            <person name="Morris P.F."/>
            <person name="Phuntumart V."/>
            <person name="Putnam N.H."/>
            <person name="Rash S."/>
            <person name="Rose J.K."/>
            <person name="Sakihama Y."/>
            <person name="Salamov A.A."/>
            <person name="Savidor A."/>
            <person name="Scheuring C.F."/>
            <person name="Smith B.M."/>
            <person name="Sobral B.W."/>
            <person name="Terry A."/>
            <person name="Torto-Alalibo T.A."/>
            <person name="Win J."/>
            <person name="Xu Z."/>
            <person name="Zhang H."/>
            <person name="Grigoriev I.V."/>
            <person name="Rokhsar D.S."/>
            <person name="Boore J.L."/>
        </authorList>
    </citation>
    <scope>NUCLEOTIDE SEQUENCE [LARGE SCALE GENOMIC DNA]</scope>
    <source>
        <strain evidence="1 2">P6497</strain>
    </source>
</reference>
<dbReference type="InParanoid" id="G5A009"/>
<feature type="non-terminal residue" evidence="1">
    <location>
        <position position="204"/>
    </location>
</feature>
<accession>G5A009</accession>
<dbReference type="EMBL" id="JH159158">
    <property type="protein sequence ID" value="EGZ10451.1"/>
    <property type="molecule type" value="Genomic_DNA"/>
</dbReference>
<protein>
    <recommendedName>
        <fullName evidence="3">Peptidase A2 domain-containing protein</fullName>
    </recommendedName>
</protein>
<proteinExistence type="predicted"/>
<organism evidence="1 2">
    <name type="scientific">Phytophthora sojae (strain P6497)</name>
    <name type="common">Soybean stem and root rot agent</name>
    <name type="synonym">Phytophthora megasperma f. sp. glycines</name>
    <dbReference type="NCBI Taxonomy" id="1094619"/>
    <lineage>
        <taxon>Eukaryota</taxon>
        <taxon>Sar</taxon>
        <taxon>Stramenopiles</taxon>
        <taxon>Oomycota</taxon>
        <taxon>Peronosporomycetes</taxon>
        <taxon>Peronosporales</taxon>
        <taxon>Peronosporaceae</taxon>
        <taxon>Phytophthora</taxon>
    </lineage>
</organism>
<dbReference type="RefSeq" id="XP_009533196.1">
    <property type="nucleotide sequence ID" value="XM_009534901.1"/>
</dbReference>
<dbReference type="Proteomes" id="UP000002640">
    <property type="component" value="Unassembled WGS sequence"/>
</dbReference>
<dbReference type="Gene3D" id="2.40.70.10">
    <property type="entry name" value="Acid Proteases"/>
    <property type="match status" value="1"/>
</dbReference>